<accession>A0A847D098</accession>
<proteinExistence type="predicted"/>
<dbReference type="EMBL" id="JAAZCD010000012">
    <property type="protein sequence ID" value="NLD30761.1"/>
    <property type="molecule type" value="Genomic_DNA"/>
</dbReference>
<evidence type="ECO:0000313" key="1">
    <source>
        <dbReference type="EMBL" id="NLD30761.1"/>
    </source>
</evidence>
<protein>
    <submittedName>
        <fullName evidence="1">Uncharacterized protein</fullName>
    </submittedName>
</protein>
<reference evidence="1 2" key="1">
    <citation type="journal article" date="2020" name="Biotechnol. Biofuels">
        <title>New insights from the biogas microbiome by comprehensive genome-resolved metagenomics of nearly 1600 species originating from multiple anaerobic digesters.</title>
        <authorList>
            <person name="Campanaro S."/>
            <person name="Treu L."/>
            <person name="Rodriguez-R L.M."/>
            <person name="Kovalovszki A."/>
            <person name="Ziels R.M."/>
            <person name="Maus I."/>
            <person name="Zhu X."/>
            <person name="Kougias P.G."/>
            <person name="Basile A."/>
            <person name="Luo G."/>
            <person name="Schluter A."/>
            <person name="Konstantinidis K.T."/>
            <person name="Angelidaki I."/>
        </authorList>
    </citation>
    <scope>NUCLEOTIDE SEQUENCE [LARGE SCALE GENOMIC DNA]</scope>
    <source>
        <strain evidence="1">AS07pgkLD_105</strain>
    </source>
</reference>
<dbReference type="AlphaFoldDB" id="A0A847D098"/>
<organism evidence="1 2">
    <name type="scientific">Trichococcus flocculiformis</name>
    <dbReference type="NCBI Taxonomy" id="82803"/>
    <lineage>
        <taxon>Bacteria</taxon>
        <taxon>Bacillati</taxon>
        <taxon>Bacillota</taxon>
        <taxon>Bacilli</taxon>
        <taxon>Lactobacillales</taxon>
        <taxon>Carnobacteriaceae</taxon>
        <taxon>Trichococcus</taxon>
    </lineage>
</organism>
<sequence>MNKKVWWKGFFWSINLLFLAILLGFSGVASATTMNAENLDTLAAGETI</sequence>
<comment type="caution">
    <text evidence="1">The sequence shown here is derived from an EMBL/GenBank/DDBJ whole genome shotgun (WGS) entry which is preliminary data.</text>
</comment>
<evidence type="ECO:0000313" key="2">
    <source>
        <dbReference type="Proteomes" id="UP000589373"/>
    </source>
</evidence>
<name>A0A847D098_9LACT</name>
<dbReference type="Proteomes" id="UP000589373">
    <property type="component" value="Unassembled WGS sequence"/>
</dbReference>
<gene>
    <name evidence="1" type="ORF">GX662_00645</name>
</gene>